<dbReference type="AlphaFoldDB" id="A0A1X6PCJ6"/>
<feature type="region of interest" description="Disordered" evidence="1">
    <location>
        <begin position="24"/>
        <end position="48"/>
    </location>
</feature>
<evidence type="ECO:0000313" key="3">
    <source>
        <dbReference type="Proteomes" id="UP000218209"/>
    </source>
</evidence>
<evidence type="ECO:0000313" key="2">
    <source>
        <dbReference type="EMBL" id="OSX78639.1"/>
    </source>
</evidence>
<dbReference type="EMBL" id="KV918808">
    <property type="protein sequence ID" value="OSX78639.1"/>
    <property type="molecule type" value="Genomic_DNA"/>
</dbReference>
<protein>
    <submittedName>
        <fullName evidence="2">Uncharacterized protein</fullName>
    </submittedName>
</protein>
<keyword evidence="3" id="KW-1185">Reference proteome</keyword>
<sequence length="106" mass="12194">MAHRRAPEGVAPWRCTGVRGRTLLSRGLPHAPPPPFPRGHVRRQHAERPNGVVLYDARRQLPSLHYHRISPHLPLPLVDRPKKDDLPLQLQYRHPSHPQQRLPLPA</sequence>
<evidence type="ECO:0000256" key="1">
    <source>
        <dbReference type="SAM" id="MobiDB-lite"/>
    </source>
</evidence>
<name>A0A1X6PCJ6_PORUM</name>
<organism evidence="2 3">
    <name type="scientific">Porphyra umbilicalis</name>
    <name type="common">Purple laver</name>
    <name type="synonym">Red alga</name>
    <dbReference type="NCBI Taxonomy" id="2786"/>
    <lineage>
        <taxon>Eukaryota</taxon>
        <taxon>Rhodophyta</taxon>
        <taxon>Bangiophyceae</taxon>
        <taxon>Bangiales</taxon>
        <taxon>Bangiaceae</taxon>
        <taxon>Porphyra</taxon>
    </lineage>
</organism>
<gene>
    <name evidence="2" type="ORF">BU14_0104s0013</name>
</gene>
<reference evidence="2 3" key="1">
    <citation type="submission" date="2017-03" db="EMBL/GenBank/DDBJ databases">
        <title>WGS assembly of Porphyra umbilicalis.</title>
        <authorList>
            <person name="Brawley S.H."/>
            <person name="Blouin N.A."/>
            <person name="Ficko-Blean E."/>
            <person name="Wheeler G.L."/>
            <person name="Lohr M."/>
            <person name="Goodson H.V."/>
            <person name="Jenkins J.W."/>
            <person name="Blaby-Haas C.E."/>
            <person name="Helliwell K.E."/>
            <person name="Chan C."/>
            <person name="Marriage T."/>
            <person name="Bhattacharya D."/>
            <person name="Klein A.S."/>
            <person name="Badis Y."/>
            <person name="Brodie J."/>
            <person name="Cao Y."/>
            <person name="Collen J."/>
            <person name="Dittami S.M."/>
            <person name="Gachon C.M."/>
            <person name="Green B.R."/>
            <person name="Karpowicz S."/>
            <person name="Kim J.W."/>
            <person name="Kudahl U."/>
            <person name="Lin S."/>
            <person name="Michel G."/>
            <person name="Mittag M."/>
            <person name="Olson B.J."/>
            <person name="Pangilinan J."/>
            <person name="Peng Y."/>
            <person name="Qiu H."/>
            <person name="Shu S."/>
            <person name="Singer J.T."/>
            <person name="Smith A.G."/>
            <person name="Sprecher B.N."/>
            <person name="Wagner V."/>
            <person name="Wang W."/>
            <person name="Wang Z.-Y."/>
            <person name="Yan J."/>
            <person name="Yarish C."/>
            <person name="Zoeuner-Riek S."/>
            <person name="Zhuang Y."/>
            <person name="Zou Y."/>
            <person name="Lindquist E.A."/>
            <person name="Grimwood J."/>
            <person name="Barry K."/>
            <person name="Rokhsar D.S."/>
            <person name="Schmutz J."/>
            <person name="Stiller J.W."/>
            <person name="Grossman A.R."/>
            <person name="Prochnik S.E."/>
        </authorList>
    </citation>
    <scope>NUCLEOTIDE SEQUENCE [LARGE SCALE GENOMIC DNA]</scope>
    <source>
        <strain evidence="2">4086291</strain>
    </source>
</reference>
<accession>A0A1X6PCJ6</accession>
<proteinExistence type="predicted"/>
<dbReference type="Proteomes" id="UP000218209">
    <property type="component" value="Unassembled WGS sequence"/>
</dbReference>
<feature type="region of interest" description="Disordered" evidence="1">
    <location>
        <begin position="72"/>
        <end position="106"/>
    </location>
</feature>